<feature type="domain" description="AB hydrolase-1" evidence="6">
    <location>
        <begin position="16"/>
        <end position="243"/>
    </location>
</feature>
<comment type="subcellular location">
    <subcellularLocation>
        <location evidence="5">Cytoplasm</location>
    </subcellularLocation>
</comment>
<name>A0ABQ4P2X8_9GAMM</name>
<feature type="binding site" evidence="5">
    <location>
        <position position="236"/>
    </location>
    <ligand>
        <name>substrate</name>
    </ligand>
</feature>
<feature type="binding site" evidence="5">
    <location>
        <begin position="81"/>
        <end position="82"/>
    </location>
    <ligand>
        <name>substrate</name>
    </ligand>
</feature>
<feature type="binding site" evidence="5">
    <location>
        <begin position="144"/>
        <end position="148"/>
    </location>
    <ligand>
        <name>substrate</name>
    </ligand>
</feature>
<gene>
    <name evidence="5 7" type="primary">bioH</name>
    <name evidence="7" type="ORF">TUM4630_01430</name>
</gene>
<feature type="active site" evidence="5">
    <location>
        <position position="208"/>
    </location>
</feature>
<dbReference type="PANTHER" id="PTHR43798">
    <property type="entry name" value="MONOACYLGLYCEROL LIPASE"/>
    <property type="match status" value="1"/>
</dbReference>
<organism evidence="7 8">
    <name type="scientific">Shewanella algidipiscicola</name>
    <dbReference type="NCBI Taxonomy" id="614070"/>
    <lineage>
        <taxon>Bacteria</taxon>
        <taxon>Pseudomonadati</taxon>
        <taxon>Pseudomonadota</taxon>
        <taxon>Gammaproteobacteria</taxon>
        <taxon>Alteromonadales</taxon>
        <taxon>Shewanellaceae</taxon>
        <taxon>Shewanella</taxon>
    </lineage>
</organism>
<keyword evidence="3 5" id="KW-0093">Biotin biosynthesis</keyword>
<comment type="pathway">
    <text evidence="5">Cofactor biosynthesis; biotin biosynthesis.</text>
</comment>
<keyword evidence="1 5" id="KW-0719">Serine esterase</keyword>
<protein>
    <recommendedName>
        <fullName evidence="5">Pimeloyl-[acyl-carrier protein] methyl ester esterase</fullName>
        <ecNumber evidence="5">3.1.1.85</ecNumber>
    </recommendedName>
    <alternativeName>
        <fullName evidence="5">Biotin synthesis protein BioH</fullName>
    </alternativeName>
    <alternativeName>
        <fullName evidence="5">Carboxylesterase BioH</fullName>
    </alternativeName>
</protein>
<dbReference type="InterPro" id="IPR010076">
    <property type="entry name" value="BioH"/>
</dbReference>
<accession>A0ABQ4P2X8</accession>
<comment type="subunit">
    <text evidence="5">Monomer.</text>
</comment>
<dbReference type="InterPro" id="IPR029058">
    <property type="entry name" value="AB_hydrolase_fold"/>
</dbReference>
<dbReference type="SUPFAM" id="SSF53474">
    <property type="entry name" value="alpha/beta-Hydrolases"/>
    <property type="match status" value="1"/>
</dbReference>
<evidence type="ECO:0000259" key="6">
    <source>
        <dbReference type="Pfam" id="PF00561"/>
    </source>
</evidence>
<comment type="function">
    <text evidence="5">The physiological role of BioH is to remove the methyl group introduced by BioC when the pimeloyl moiety is complete. It allows to synthesize pimeloyl-ACP via the fatty acid synthetic pathway through the hydrolysis of the ester bonds of pimeloyl-ACP esters.</text>
</comment>
<feature type="binding site" evidence="5">
    <location>
        <position position="23"/>
    </location>
    <ligand>
        <name>substrate</name>
    </ligand>
</feature>
<keyword evidence="4 5" id="KW-0378">Hydrolase</keyword>
<evidence type="ECO:0000256" key="4">
    <source>
        <dbReference type="ARBA" id="ARBA00022801"/>
    </source>
</evidence>
<proteinExistence type="inferred from homology"/>
<dbReference type="PANTHER" id="PTHR43798:SF31">
    <property type="entry name" value="AB HYDROLASE SUPERFAMILY PROTEIN YCLE"/>
    <property type="match status" value="1"/>
</dbReference>
<dbReference type="NCBIfam" id="TIGR01738">
    <property type="entry name" value="bioH"/>
    <property type="match status" value="1"/>
</dbReference>
<dbReference type="InterPro" id="IPR050266">
    <property type="entry name" value="AB_hydrolase_sf"/>
</dbReference>
<dbReference type="EC" id="3.1.1.85" evidence="5"/>
<keyword evidence="8" id="KW-1185">Reference proteome</keyword>
<dbReference type="HAMAP" id="MF_01260">
    <property type="entry name" value="Carboxylester"/>
    <property type="match status" value="1"/>
</dbReference>
<dbReference type="Gene3D" id="3.40.50.1820">
    <property type="entry name" value="alpha/beta hydrolase"/>
    <property type="match status" value="1"/>
</dbReference>
<comment type="similarity">
    <text evidence="5">Belongs to the AB hydrolase superfamily. Carboxylesterase BioH family.</text>
</comment>
<dbReference type="EMBL" id="BPFB01000001">
    <property type="protein sequence ID" value="GIU41836.1"/>
    <property type="molecule type" value="Genomic_DNA"/>
</dbReference>
<dbReference type="InterPro" id="IPR000073">
    <property type="entry name" value="AB_hydrolase_1"/>
</dbReference>
<reference evidence="7 8" key="1">
    <citation type="submission" date="2021-05" db="EMBL/GenBank/DDBJ databases">
        <title>Molecular characterization for Shewanella algae harboring chromosomal blaOXA-55-like strains isolated from clinical and environment sample.</title>
        <authorList>
            <person name="Ohama Y."/>
            <person name="Aoki K."/>
            <person name="Harada S."/>
            <person name="Moriya K."/>
            <person name="Ishii Y."/>
            <person name="Tateda K."/>
        </authorList>
    </citation>
    <scope>NUCLEOTIDE SEQUENCE [LARGE SCALE GENOMIC DNA]</scope>
    <source>
        <strain evidence="7 8">LMG 23746</strain>
    </source>
</reference>
<keyword evidence="2 5" id="KW-0963">Cytoplasm</keyword>
<evidence type="ECO:0000256" key="3">
    <source>
        <dbReference type="ARBA" id="ARBA00022756"/>
    </source>
</evidence>
<dbReference type="Pfam" id="PF00561">
    <property type="entry name" value="Abhydrolase_1"/>
    <property type="match status" value="1"/>
</dbReference>
<comment type="catalytic activity">
    <reaction evidence="5">
        <text>6-carboxyhexanoyl-[ACP] methyl ester + H2O = 6-carboxyhexanoyl-[ACP] + methanol + H(+)</text>
        <dbReference type="Rhea" id="RHEA:42700"/>
        <dbReference type="Rhea" id="RHEA-COMP:9955"/>
        <dbReference type="Rhea" id="RHEA-COMP:10186"/>
        <dbReference type="ChEBI" id="CHEBI:15377"/>
        <dbReference type="ChEBI" id="CHEBI:15378"/>
        <dbReference type="ChEBI" id="CHEBI:17790"/>
        <dbReference type="ChEBI" id="CHEBI:78846"/>
        <dbReference type="ChEBI" id="CHEBI:82735"/>
        <dbReference type="EC" id="3.1.1.85"/>
    </reaction>
</comment>
<dbReference type="RefSeq" id="WP_119978754.1">
    <property type="nucleotide sequence ID" value="NZ_BPFB01000001.1"/>
</dbReference>
<dbReference type="Proteomes" id="UP000761574">
    <property type="component" value="Unassembled WGS sequence"/>
</dbReference>
<comment type="caution">
    <text evidence="7">The sequence shown here is derived from an EMBL/GenBank/DDBJ whole genome shotgun (WGS) entry which is preliminary data.</text>
</comment>
<feature type="active site" description="Nucleophile" evidence="5">
    <location>
        <position position="81"/>
    </location>
</feature>
<feature type="active site" evidence="5">
    <location>
        <position position="236"/>
    </location>
</feature>
<evidence type="ECO:0000313" key="7">
    <source>
        <dbReference type="EMBL" id="GIU41836.1"/>
    </source>
</evidence>
<evidence type="ECO:0000256" key="1">
    <source>
        <dbReference type="ARBA" id="ARBA00022487"/>
    </source>
</evidence>
<evidence type="ECO:0000256" key="2">
    <source>
        <dbReference type="ARBA" id="ARBA00022490"/>
    </source>
</evidence>
<evidence type="ECO:0000313" key="8">
    <source>
        <dbReference type="Proteomes" id="UP000761574"/>
    </source>
</evidence>
<sequence>MSQQSLHIQTIGQGTPIVMLHGWGVNNAVFQPLHPLFQNYCVHYVDLPGFGDSHPLVGDIDTWVDAIAAQVPTQAIWAGWSLGGLIATRAAIRYPARVIALLTIASSPCFMARDSEAWPGIAPQVLAQFASQIEQDLGKMVDRFLAIQAMGSATAKQDIKQLRDLVMAKPLPDALALKQGLQMLSNVDLRQAVTTLDLPWLRVWGRLDGLVSRRVPPLMPKGSPRVEDLILPKAAHAPFLSHPAPFADGVLSWLDNII</sequence>
<evidence type="ECO:0000256" key="5">
    <source>
        <dbReference type="HAMAP-Rule" id="MF_01260"/>
    </source>
</evidence>